<dbReference type="Pfam" id="PF03845">
    <property type="entry name" value="Spore_permease"/>
    <property type="match status" value="1"/>
</dbReference>
<keyword evidence="3" id="KW-0813">Transport</keyword>
<dbReference type="EMBL" id="WHOA01000153">
    <property type="protein sequence ID" value="NOU74238.1"/>
    <property type="molecule type" value="Genomic_DNA"/>
</dbReference>
<feature type="transmembrane region" description="Helical" evidence="8">
    <location>
        <begin position="105"/>
        <end position="131"/>
    </location>
</feature>
<keyword evidence="10" id="KW-1185">Reference proteome</keyword>
<dbReference type="NCBIfam" id="TIGR00912">
    <property type="entry name" value="2A0309"/>
    <property type="match status" value="1"/>
</dbReference>
<accession>A0ABX1Y090</accession>
<comment type="subcellular location">
    <subcellularLocation>
        <location evidence="1">Membrane</location>
        <topology evidence="1">Multi-pass membrane protein</topology>
    </subcellularLocation>
</comment>
<feature type="transmembrane region" description="Helical" evidence="8">
    <location>
        <begin position="213"/>
        <end position="246"/>
    </location>
</feature>
<evidence type="ECO:0000256" key="5">
    <source>
        <dbReference type="ARBA" id="ARBA00022692"/>
    </source>
</evidence>
<evidence type="ECO:0000256" key="7">
    <source>
        <dbReference type="ARBA" id="ARBA00023136"/>
    </source>
</evidence>
<evidence type="ECO:0000256" key="3">
    <source>
        <dbReference type="ARBA" id="ARBA00022448"/>
    </source>
</evidence>
<dbReference type="Proteomes" id="UP000616779">
    <property type="component" value="Unassembled WGS sequence"/>
</dbReference>
<evidence type="ECO:0000313" key="10">
    <source>
        <dbReference type="Proteomes" id="UP000616779"/>
    </source>
</evidence>
<keyword evidence="4" id="KW-0309">Germination</keyword>
<organism evidence="9 10">
    <name type="scientific">Paenibacillus phytorum</name>
    <dbReference type="NCBI Taxonomy" id="2654977"/>
    <lineage>
        <taxon>Bacteria</taxon>
        <taxon>Bacillati</taxon>
        <taxon>Bacillota</taxon>
        <taxon>Bacilli</taxon>
        <taxon>Bacillales</taxon>
        <taxon>Paenibacillaceae</taxon>
        <taxon>Paenibacillus</taxon>
    </lineage>
</organism>
<evidence type="ECO:0000256" key="8">
    <source>
        <dbReference type="SAM" id="Phobius"/>
    </source>
</evidence>
<reference evidence="9 10" key="1">
    <citation type="submission" date="2019-10" db="EMBL/GenBank/DDBJ databases">
        <title>Description of Paenibacillus terrestris sp. nov.</title>
        <authorList>
            <person name="Carlier A."/>
            <person name="Qi S."/>
        </authorList>
    </citation>
    <scope>NUCLEOTIDE SEQUENCE [LARGE SCALE GENOMIC DNA]</scope>
    <source>
        <strain evidence="9 10">LMG 31458</strain>
    </source>
</reference>
<dbReference type="RefSeq" id="WP_171645644.1">
    <property type="nucleotide sequence ID" value="NZ_WHOA01000153.1"/>
</dbReference>
<dbReference type="InterPro" id="IPR004761">
    <property type="entry name" value="Spore_GerAB"/>
</dbReference>
<feature type="transmembrane region" description="Helical" evidence="8">
    <location>
        <begin position="9"/>
        <end position="29"/>
    </location>
</feature>
<keyword evidence="6 8" id="KW-1133">Transmembrane helix</keyword>
<feature type="transmembrane region" description="Helical" evidence="8">
    <location>
        <begin position="180"/>
        <end position="201"/>
    </location>
</feature>
<protein>
    <submittedName>
        <fullName evidence="9">GerAB/ArcD/ProY family transporter</fullName>
    </submittedName>
</protein>
<evidence type="ECO:0000256" key="4">
    <source>
        <dbReference type="ARBA" id="ARBA00022544"/>
    </source>
</evidence>
<gene>
    <name evidence="9" type="ORF">GC098_23045</name>
</gene>
<feature type="transmembrane region" description="Helical" evidence="8">
    <location>
        <begin position="331"/>
        <end position="352"/>
    </location>
</feature>
<dbReference type="PANTHER" id="PTHR34975:SF2">
    <property type="entry name" value="SPORE GERMINATION PROTEIN A2"/>
    <property type="match status" value="1"/>
</dbReference>
<feature type="transmembrane region" description="Helical" evidence="8">
    <location>
        <begin position="266"/>
        <end position="291"/>
    </location>
</feature>
<sequence length="366" mass="41225">MERISQSQLIMLLILIFYGPGIGFFITGISQGSGYAGWISLIAGWAGALALMFPILKVASSRPDEFITRFGGQLIGRWLHMLFMFIYLFYSMYIGAGIIRELSDFMTLVYLPLTPNWAIASLFGFSVILAVRSGIENIFRAASGLIFFVAVVVFLTPFLLGKELAWPMAGAFIRHWELQPIWVGSINTVGFFNMSMVLFIYPHLQNKEKTFRSLAIGSGCGVILVIFTYMICIMCFGVNLTAHLSYPMMEMFRTIRVGDFLDNMDPFFIGTSMSSLFIRVCIFLYITISGIGHMFGLKHSKPLAFSIGAVMIGMSNHIAENITEHQEFGKKALPVFHLLTELLLLLYLLGLWRHNRSPREHDPAEE</sequence>
<evidence type="ECO:0000256" key="6">
    <source>
        <dbReference type="ARBA" id="ARBA00022989"/>
    </source>
</evidence>
<feature type="transmembrane region" description="Helical" evidence="8">
    <location>
        <begin position="35"/>
        <end position="56"/>
    </location>
</feature>
<feature type="transmembrane region" description="Helical" evidence="8">
    <location>
        <begin position="303"/>
        <end position="319"/>
    </location>
</feature>
<keyword evidence="5 8" id="KW-0812">Transmembrane</keyword>
<feature type="transmembrane region" description="Helical" evidence="8">
    <location>
        <begin position="138"/>
        <end position="160"/>
    </location>
</feature>
<feature type="transmembrane region" description="Helical" evidence="8">
    <location>
        <begin position="77"/>
        <end position="99"/>
    </location>
</feature>
<dbReference type="PANTHER" id="PTHR34975">
    <property type="entry name" value="SPORE GERMINATION PROTEIN A2"/>
    <property type="match status" value="1"/>
</dbReference>
<comment type="caution">
    <text evidence="9">The sequence shown here is derived from an EMBL/GenBank/DDBJ whole genome shotgun (WGS) entry which is preliminary data.</text>
</comment>
<comment type="similarity">
    <text evidence="2">Belongs to the amino acid-polyamine-organocation (APC) superfamily. Spore germination protein (SGP) (TC 2.A.3.9) family.</text>
</comment>
<proteinExistence type="inferred from homology"/>
<evidence type="ECO:0000256" key="1">
    <source>
        <dbReference type="ARBA" id="ARBA00004141"/>
    </source>
</evidence>
<keyword evidence="7 8" id="KW-0472">Membrane</keyword>
<evidence type="ECO:0000256" key="2">
    <source>
        <dbReference type="ARBA" id="ARBA00007998"/>
    </source>
</evidence>
<evidence type="ECO:0000313" key="9">
    <source>
        <dbReference type="EMBL" id="NOU74238.1"/>
    </source>
</evidence>
<name>A0ABX1Y090_9BACL</name>